<proteinExistence type="predicted"/>
<dbReference type="InterPro" id="IPR001296">
    <property type="entry name" value="Glyco_trans_1"/>
</dbReference>
<gene>
    <name evidence="3" type="primary">pglJ_2</name>
    <name evidence="3" type="ORF">Pla110_25870</name>
</gene>
<keyword evidence="3" id="KW-0328">Glycosyltransferase</keyword>
<evidence type="ECO:0000259" key="2">
    <source>
        <dbReference type="Pfam" id="PF13439"/>
    </source>
</evidence>
<evidence type="ECO:0000313" key="3">
    <source>
        <dbReference type="EMBL" id="QDU80851.1"/>
    </source>
</evidence>
<dbReference type="KEGG" id="plon:Pla110_25870"/>
<feature type="domain" description="Glycosyltransferase subfamily 4-like N-terminal" evidence="2">
    <location>
        <begin position="25"/>
        <end position="182"/>
    </location>
</feature>
<dbReference type="AlphaFoldDB" id="A0A518CNP2"/>
<reference evidence="3 4" key="1">
    <citation type="submission" date="2019-02" db="EMBL/GenBank/DDBJ databases">
        <title>Deep-cultivation of Planctomycetes and their phenomic and genomic characterization uncovers novel biology.</title>
        <authorList>
            <person name="Wiegand S."/>
            <person name="Jogler M."/>
            <person name="Boedeker C."/>
            <person name="Pinto D."/>
            <person name="Vollmers J."/>
            <person name="Rivas-Marin E."/>
            <person name="Kohn T."/>
            <person name="Peeters S.H."/>
            <person name="Heuer A."/>
            <person name="Rast P."/>
            <person name="Oberbeckmann S."/>
            <person name="Bunk B."/>
            <person name="Jeske O."/>
            <person name="Meyerdierks A."/>
            <person name="Storesund J.E."/>
            <person name="Kallscheuer N."/>
            <person name="Luecker S."/>
            <person name="Lage O.M."/>
            <person name="Pohl T."/>
            <person name="Merkel B.J."/>
            <person name="Hornburger P."/>
            <person name="Mueller R.-W."/>
            <person name="Bruemmer F."/>
            <person name="Labrenz M."/>
            <person name="Spormann A.M."/>
            <person name="Op den Camp H."/>
            <person name="Overmann J."/>
            <person name="Amann R."/>
            <person name="Jetten M.S.M."/>
            <person name="Mascher T."/>
            <person name="Medema M.H."/>
            <person name="Devos D.P."/>
            <person name="Kaster A.-K."/>
            <person name="Ovreas L."/>
            <person name="Rohde M."/>
            <person name="Galperin M.Y."/>
            <person name="Jogler C."/>
        </authorList>
    </citation>
    <scope>NUCLEOTIDE SEQUENCE [LARGE SCALE GENOMIC DNA]</scope>
    <source>
        <strain evidence="3 4">Pla110</strain>
    </source>
</reference>
<evidence type="ECO:0000259" key="1">
    <source>
        <dbReference type="Pfam" id="PF00534"/>
    </source>
</evidence>
<dbReference type="EMBL" id="CP036281">
    <property type="protein sequence ID" value="QDU80851.1"/>
    <property type="molecule type" value="Genomic_DNA"/>
</dbReference>
<dbReference type="EC" id="2.4.1.291" evidence="3"/>
<keyword evidence="4" id="KW-1185">Reference proteome</keyword>
<dbReference type="Pfam" id="PF13439">
    <property type="entry name" value="Glyco_transf_4"/>
    <property type="match status" value="1"/>
</dbReference>
<accession>A0A518CNP2</accession>
<dbReference type="Pfam" id="PF00534">
    <property type="entry name" value="Glycos_transf_1"/>
    <property type="match status" value="1"/>
</dbReference>
<keyword evidence="3" id="KW-0808">Transferase</keyword>
<protein>
    <submittedName>
        <fullName evidence="3">N-acetylgalactosamine-N, N'-diacetylbacillosaminyl-diphospho-undecaprenol 4-alpha-N-acetylgalactosaminyltransferase</fullName>
        <ecNumber evidence="3">2.4.1.291</ecNumber>
    </submittedName>
</protein>
<dbReference type="Gene3D" id="3.40.50.2000">
    <property type="entry name" value="Glycogen Phosphorylase B"/>
    <property type="match status" value="2"/>
</dbReference>
<dbReference type="InterPro" id="IPR028098">
    <property type="entry name" value="Glyco_trans_4-like_N"/>
</dbReference>
<dbReference type="SUPFAM" id="SSF53756">
    <property type="entry name" value="UDP-Glycosyltransferase/glycogen phosphorylase"/>
    <property type="match status" value="1"/>
</dbReference>
<dbReference type="OrthoDB" id="9804196at2"/>
<name>A0A518CNP2_9PLAN</name>
<dbReference type="PANTHER" id="PTHR12526">
    <property type="entry name" value="GLYCOSYLTRANSFERASE"/>
    <property type="match status" value="1"/>
</dbReference>
<dbReference type="Proteomes" id="UP000317178">
    <property type="component" value="Chromosome"/>
</dbReference>
<organism evidence="3 4">
    <name type="scientific">Polystyrenella longa</name>
    <dbReference type="NCBI Taxonomy" id="2528007"/>
    <lineage>
        <taxon>Bacteria</taxon>
        <taxon>Pseudomonadati</taxon>
        <taxon>Planctomycetota</taxon>
        <taxon>Planctomycetia</taxon>
        <taxon>Planctomycetales</taxon>
        <taxon>Planctomycetaceae</taxon>
        <taxon>Polystyrenella</taxon>
    </lineage>
</organism>
<feature type="domain" description="Glycosyl transferase family 1" evidence="1">
    <location>
        <begin position="195"/>
        <end position="352"/>
    </location>
</feature>
<dbReference type="GO" id="GO:0016757">
    <property type="term" value="F:glycosyltransferase activity"/>
    <property type="evidence" value="ECO:0007669"/>
    <property type="project" value="UniProtKB-KW"/>
</dbReference>
<sequence length="375" mass="42219">MTDSIVEQTERPRPVTFLITDLDQGGAEQALVELVTRLDRTQWAPSVLCLSKKGVLVERLRQADIPFKALGAKSLRDLPRVFLQLRRKLKELNPEILCTYLYHANILGRIAAWTLRSRPRVFCGIRVAEKRSKWRLRIDRVTDWMVTGHLCVSQDVARFSEEVGKLPAKKLHVVPNGVDITRFENADLLNWQEIGLAPSAKVLLYAGRLNPQKGLDDLLTAIIPLLKRDSDLHLVLAGEGSLRQRIEQRIAMEQLEQKILLLGHRNDIPKLMRGATVLVHASHWEGAPNVVLEAMAARLPVVCTATEGTGELVPQIDLGRVVPIGATSEFRAAVKELLNDEELRRKTANSAYLHVKQEFTWTKSVSNWEEVVLSS</sequence>
<dbReference type="PANTHER" id="PTHR12526:SF630">
    <property type="entry name" value="GLYCOSYLTRANSFERASE"/>
    <property type="match status" value="1"/>
</dbReference>
<evidence type="ECO:0000313" key="4">
    <source>
        <dbReference type="Proteomes" id="UP000317178"/>
    </source>
</evidence>
<dbReference type="RefSeq" id="WP_144996087.1">
    <property type="nucleotide sequence ID" value="NZ_CP036281.1"/>
</dbReference>